<feature type="binding site" evidence="5">
    <location>
        <position position="66"/>
    </location>
    <ligand>
        <name>Zn(2+)</name>
        <dbReference type="ChEBI" id="CHEBI:29105"/>
    </ligand>
</feature>
<dbReference type="InterPro" id="IPR023774">
    <property type="entry name" value="Put_metal_dep_hydrolase_YfiT"/>
</dbReference>
<keyword evidence="8" id="KW-1185">Reference proteome</keyword>
<reference evidence="8" key="1">
    <citation type="submission" date="2016-04" db="EMBL/GenBank/DDBJ databases">
        <authorList>
            <person name="Lyu Z."/>
            <person name="Lyu W."/>
        </authorList>
    </citation>
    <scope>NUCLEOTIDE SEQUENCE [LARGE SCALE GENOMIC DNA]</scope>
    <source>
        <strain evidence="8">C44</strain>
    </source>
</reference>
<dbReference type="NCBIfam" id="NF009807">
    <property type="entry name" value="PRK13291.1"/>
    <property type="match status" value="1"/>
</dbReference>
<evidence type="ECO:0000256" key="4">
    <source>
        <dbReference type="ARBA" id="ARBA00022833"/>
    </source>
</evidence>
<dbReference type="RefSeq" id="WP_066332241.1">
    <property type="nucleotide sequence ID" value="NZ_LWSG01000014.1"/>
</dbReference>
<dbReference type="Pfam" id="PF12867">
    <property type="entry name" value="DinB_2"/>
    <property type="match status" value="1"/>
</dbReference>
<dbReference type="HAMAP" id="MF_01256">
    <property type="entry name" value="YfiT_hydrol"/>
    <property type="match status" value="1"/>
</dbReference>
<evidence type="ECO:0000313" key="8">
    <source>
        <dbReference type="Proteomes" id="UP000078534"/>
    </source>
</evidence>
<comment type="cofactor">
    <cofactor evidence="5">
        <name>Zn(2+)</name>
        <dbReference type="ChEBI" id="CHEBI:29105"/>
    </cofactor>
    <text evidence="5">Binds 1 zinc ion per subunit.</text>
</comment>
<comment type="similarity">
    <text evidence="5">Belongs to the metal hydrolase YfiT family.</text>
</comment>
<feature type="binding site" evidence="5">
    <location>
        <position position="163"/>
    </location>
    <ligand>
        <name>Zn(2+)</name>
        <dbReference type="ChEBI" id="CHEBI:29105"/>
    </ligand>
</feature>
<evidence type="ECO:0000256" key="1">
    <source>
        <dbReference type="ARBA" id="ARBA00022490"/>
    </source>
</evidence>
<dbReference type="SUPFAM" id="SSF109854">
    <property type="entry name" value="DinB/YfiT-like putative metalloenzymes"/>
    <property type="match status" value="1"/>
</dbReference>
<dbReference type="GO" id="GO:0008270">
    <property type="term" value="F:zinc ion binding"/>
    <property type="evidence" value="ECO:0007669"/>
    <property type="project" value="UniProtKB-UniRule"/>
</dbReference>
<dbReference type="GO" id="GO:0016787">
    <property type="term" value="F:hydrolase activity"/>
    <property type="evidence" value="ECO:0007669"/>
    <property type="project" value="UniProtKB-UniRule"/>
</dbReference>
<comment type="subunit">
    <text evidence="5">Homodimer.</text>
</comment>
<organism evidence="7 8">
    <name type="scientific">Metabacillus litoralis</name>
    <dbReference type="NCBI Taxonomy" id="152268"/>
    <lineage>
        <taxon>Bacteria</taxon>
        <taxon>Bacillati</taxon>
        <taxon>Bacillota</taxon>
        <taxon>Bacilli</taxon>
        <taxon>Bacillales</taxon>
        <taxon>Bacillaceae</taxon>
        <taxon>Metabacillus</taxon>
    </lineage>
</organism>
<evidence type="ECO:0000313" key="7">
    <source>
        <dbReference type="EMBL" id="OAS86206.1"/>
    </source>
</evidence>
<feature type="binding site" evidence="5">
    <location>
        <position position="159"/>
    </location>
    <ligand>
        <name>Zn(2+)</name>
        <dbReference type="ChEBI" id="CHEBI:29105"/>
    </ligand>
</feature>
<keyword evidence="3 5" id="KW-0378">Hydrolase</keyword>
<evidence type="ECO:0000256" key="5">
    <source>
        <dbReference type="HAMAP-Rule" id="MF_01256"/>
    </source>
</evidence>
<gene>
    <name evidence="7" type="ORF">A6K24_22035</name>
</gene>
<dbReference type="OrthoDB" id="9796039at2"/>
<accession>A0A179SWK3</accession>
<comment type="caution">
    <text evidence="7">The sequence shown here is derived from an EMBL/GenBank/DDBJ whole genome shotgun (WGS) entry which is preliminary data.</text>
</comment>
<keyword evidence="2 5" id="KW-0479">Metal-binding</keyword>
<keyword evidence="4 5" id="KW-0862">Zinc</keyword>
<dbReference type="Gene3D" id="1.20.120.450">
    <property type="entry name" value="dinb family like domain"/>
    <property type="match status" value="1"/>
</dbReference>
<sequence length="173" mass="20073">MRKSLQYPIGEFIVPKKVTEDDINQWILDIEETPALLKFALDGISQQLIDTSYRSGGWTLRQVVHHLADSHMNSYIRFKLALTEDKPTIKAYDETAWATLSDSTQLQIEISLLLLESLHKRWAYLLRSMSSTDFEKTFYHPGMKTHISLATTLALYSWHGKHHIEHIKLVKVH</sequence>
<evidence type="ECO:0000259" key="6">
    <source>
        <dbReference type="Pfam" id="PF12867"/>
    </source>
</evidence>
<comment type="subcellular location">
    <subcellularLocation>
        <location evidence="5">Cytoplasm</location>
    </subcellularLocation>
</comment>
<protein>
    <recommendedName>
        <fullName evidence="5">Putative metal-dependent hydrolase A6K24_22035</fullName>
        <ecNumber evidence="5">3.-.-.-</ecNumber>
    </recommendedName>
</protein>
<dbReference type="EC" id="3.-.-.-" evidence="5"/>
<proteinExistence type="inferred from homology"/>
<dbReference type="InterPro" id="IPR024775">
    <property type="entry name" value="DinB-like"/>
</dbReference>
<dbReference type="AlphaFoldDB" id="A0A179SWK3"/>
<comment type="function">
    <text evidence="5">Possible metal-dependent hydrolase.</text>
</comment>
<name>A0A179SWK3_9BACI</name>
<dbReference type="EMBL" id="LWSG01000014">
    <property type="protein sequence ID" value="OAS86206.1"/>
    <property type="molecule type" value="Genomic_DNA"/>
</dbReference>
<keyword evidence="1 5" id="KW-0963">Cytoplasm</keyword>
<evidence type="ECO:0000256" key="2">
    <source>
        <dbReference type="ARBA" id="ARBA00022723"/>
    </source>
</evidence>
<dbReference type="STRING" id="152268.A6K24_22035"/>
<evidence type="ECO:0000256" key="3">
    <source>
        <dbReference type="ARBA" id="ARBA00022801"/>
    </source>
</evidence>
<dbReference type="InterPro" id="IPR034660">
    <property type="entry name" value="DinB/YfiT-like"/>
</dbReference>
<feature type="domain" description="DinB-like" evidence="6">
    <location>
        <begin position="30"/>
        <end position="167"/>
    </location>
</feature>
<dbReference type="GO" id="GO:0005737">
    <property type="term" value="C:cytoplasm"/>
    <property type="evidence" value="ECO:0007669"/>
    <property type="project" value="UniProtKB-SubCell"/>
</dbReference>
<dbReference type="Proteomes" id="UP000078534">
    <property type="component" value="Unassembled WGS sequence"/>
</dbReference>